<dbReference type="InterPro" id="IPR002890">
    <property type="entry name" value="MG2"/>
</dbReference>
<dbReference type="Pfam" id="PF07703">
    <property type="entry name" value="A2M_BRD"/>
    <property type="match status" value="1"/>
</dbReference>
<dbReference type="InterPro" id="IPR051802">
    <property type="entry name" value="YfhM-like"/>
</dbReference>
<dbReference type="HOGENOM" id="CLU_230640_0_0_0"/>
<evidence type="ECO:0000259" key="3">
    <source>
        <dbReference type="SMART" id="SM01360"/>
    </source>
</evidence>
<proteinExistence type="inferred from homology"/>
<dbReference type="Gene3D" id="2.20.130.20">
    <property type="match status" value="1"/>
</dbReference>
<dbReference type="EMBL" id="DF820465">
    <property type="protein sequence ID" value="GAK57091.1"/>
    <property type="molecule type" value="Genomic_DNA"/>
</dbReference>
<feature type="domain" description="Alpha-2-macroglobulin bait region" evidence="2">
    <location>
        <begin position="705"/>
        <end position="848"/>
    </location>
</feature>
<evidence type="ECO:0000259" key="2">
    <source>
        <dbReference type="SMART" id="SM01359"/>
    </source>
</evidence>
<dbReference type="Gene3D" id="1.50.10.20">
    <property type="match status" value="1"/>
</dbReference>
<comment type="similarity">
    <text evidence="1">Belongs to the protease inhibitor I39 (alpha-2-macroglobulin) family. Bacterial alpha-2-macroglobulin subfamily.</text>
</comment>
<evidence type="ECO:0000256" key="1">
    <source>
        <dbReference type="ARBA" id="ARBA00010556"/>
    </source>
</evidence>
<sequence>MVYQQQRKFDDALRVWAEFLQKYPADQHWNEVQRLMIDTEYLMADKLLCEEAYQEARTAWEHFLSAYPLDQRNPEIMFRIGETFVKEAEKPTPDPSQTDSGLAGKKEELYQQAILQWQRTASKYPGTEPASQAQYEIGRLFETRLLKFEEAFDAYKKITWGSYMVQAQERLRLMQSKRLTVLTERAFRANETPALKVTTRNIESLTFKMYKIDLETYFRKMQTTDGVDDLDIALIDPDQSWQETIHNYERFREFEQDLAMPFKEPGAYLVTCSEENVKSGDTGYEATTLVLITDLDVIVKSTKQDVLVFAQNMRTGEVYPDIKLLLSDGAKIFTEQITGKDGVFHAAFEELKDLQDLRVFAYDGKHYASNTLNLSELQYIVGLQSRGYLYTDRPAYRPGQQVNIKGIVRENDAQGVLRIPKPIPSQEGHTGLKYQLSVLSSQGTPVYQAEIELSEFGSFAVDFDLSAAAPLGAYRIVLNRGRESYSGQFLVEEYKLEQVKLSIETEREVYFRGETITGTITAQYYYGEPLKDKPVTYTLVNLETRSEMTNQQGKIEFSFSTRDFAESQPITLTARLDDEHVQIAKTVWLATRGFDCTVNTLRNVYLVNEDIEVKVAAADPAGNAVQETFTLGVFKRETTPYNETAEVKVVEQQVTTGEEGSAKTSIRLPDGGTYILRAEGRDRFDNPVSGQTEVFISGKDDEIMLRLIADREEFNVGEQPEVTLFSRAKAGLGLLTYEGEAILSYQIIMIQPEKNPLSLAISSELAPNFTLAVTQMEDNTLHQAQKEFAVIQGLNIAIDVQKPGFSEKPGFFEPSETIEVHIITTDQNGNPVAAEVSLAMVDEALYAQYADQIPPIRDFFYDQQRELAASTASSCTFRFEAETREMVTDLIEEEQRYLEELAAEPEAARLSLSMADEVAAPSSRAMAGMISPMMDSELKAGFAPPAPPAPMEKDQGEEFLSALREYFPETGYWNPNIVTGADGKAVVTVELPDSTTEWRFTSRGITRDTLVGENTAGIITKLPFFADLKVPAIFTEGDNVSVLANLHNASGKAQDAQLAFRASMQEIVLEQQTQQIQVQDQSMFETAYRLDLSRLTQQETIAPLTLELTANADQLQDRIKRETPMRLWGIEYISTKSGTLQDDRSIEISLPGDRQYLFREMQILLNPAIDRTLLDLTDDAPWPLRAPRSSSIHEAQMVLNALQSVGPDFAQVNIRELQERLQALLTDISLQQNQDGGWNWTGTENRSDLFVSADAIVLLAQARKQGHGVRTDVWQNGLNYLKREFQAVQDNELKTYLLHALTIAEDVDFAHINRVYRERNTLRTPGLALLTLMYHELNRPEIARELLTALQNKATIQQDQATGMQMAFWPSDSPYPWLQDPVETTALALLAVQKVEPGSRLIPAAVDWLYSQRCWIGWGSMRTNARVSTALREYLSHARYASSRYRLEVKVNGEMIDTLTVDNEQGASVLHIAPHLLKDTDNTVTFDFEGRGTLNYVCVLKGVSRDVRKTQEHFEIWRYYEPAPLMYKGQEIPRGFSVLDGSYSTWRNELTQIPLGGYGRVTLQFQRREFDTEHPYINVRLILEEPLPSGCTVLSQSIQGQLLDYEIADGKILFYLNNARYGTVSYDLYGYLPGEYRVLPSQIRDPYFPERRDYGEPYQITVLKRGEAITEQYKKTPDELYYSGKALFDDKRHAEAQPLLQQLFEQYRLHSDYYRDTARMLLYIAIAQDNSRDIVQYFEILKEKYPDLVLSFEDIIRVGQAYRDIQEYERAIQVFKATAEASFLKDVQVSGTLEAQGEFLSSIEYTRNLIAEYPDIPVTETSFYALAQLLSTEAERLRQNPGVSRNTPYSRKELLERTIDMFQQFLARYPENPIVDEVSFSLLNAYLDLEAFETVVQAAQRSQQRYLKSPYFSGYQYIEGYADFELERYEESLKLCRTVATGKYLDSQGKLVDSDHKNLALYIMGQIYHSMRRPEQAIAEYEKVKDQFPDAREAIAYFTRKLMKLEEASTFRPGEEAQITLHHRNVKDVNLLVYRVDLMTLYLLQKNLNNITNINLAGITPYHQEHLILGDGKDYAEKTYKVALPLQKEGAYLVVAKESELDSSGMVLLSQLKLEVEEDPVSGRVRVNVLNAESGKYENKVHVKVIGSGDSEFVSGSTDLRGIFIADNIHGAATVIARKGDQYAFYRGKAVLQAPDVTVQRPPLEAPADMRSQAMQQLRETNIAIQQQSGDYLRQNLYQNTLKGVEVQSTY</sequence>
<dbReference type="GO" id="GO:0004866">
    <property type="term" value="F:endopeptidase inhibitor activity"/>
    <property type="evidence" value="ECO:0007669"/>
    <property type="project" value="InterPro"/>
</dbReference>
<dbReference type="Gene3D" id="2.60.40.1930">
    <property type="match status" value="1"/>
</dbReference>
<feature type="domain" description="Alpha-2-macroglobulin" evidence="3">
    <location>
        <begin position="970"/>
        <end position="1060"/>
    </location>
</feature>
<dbReference type="PANTHER" id="PTHR40094">
    <property type="entry name" value="ALPHA-2-MACROGLOBULIN HOMOLOG"/>
    <property type="match status" value="1"/>
</dbReference>
<dbReference type="SUPFAM" id="SSF48239">
    <property type="entry name" value="Terpenoid cyclases/Protein prenyltransferases"/>
    <property type="match status" value="1"/>
</dbReference>
<dbReference type="Pfam" id="PF13174">
    <property type="entry name" value="TPR_6"/>
    <property type="match status" value="1"/>
</dbReference>
<name>A0A081BXN6_VECG1</name>
<dbReference type="STRING" id="1499967.U27_04055"/>
<dbReference type="eggNOG" id="COG0457">
    <property type="taxonomic scope" value="Bacteria"/>
</dbReference>
<dbReference type="SMART" id="SM01359">
    <property type="entry name" value="A2M_N_2"/>
    <property type="match status" value="1"/>
</dbReference>
<protein>
    <submittedName>
        <fullName evidence="4">Alpha-2-macroglobulin-like</fullName>
    </submittedName>
</protein>
<gene>
    <name evidence="4" type="ORF">U27_04055</name>
</gene>
<dbReference type="Pfam" id="PF00207">
    <property type="entry name" value="A2M"/>
    <property type="match status" value="1"/>
</dbReference>
<dbReference type="InterPro" id="IPR011625">
    <property type="entry name" value="A2M_N_BRD"/>
</dbReference>
<dbReference type="InterPro" id="IPR011990">
    <property type="entry name" value="TPR-like_helical_dom_sf"/>
</dbReference>
<dbReference type="eggNOG" id="COG2373">
    <property type="taxonomic scope" value="Bacteria"/>
</dbReference>
<dbReference type="Gene3D" id="1.25.40.10">
    <property type="entry name" value="Tetratricopeptide repeat domain"/>
    <property type="match status" value="3"/>
</dbReference>
<dbReference type="InterPro" id="IPR008930">
    <property type="entry name" value="Terpenoid_cyclase/PrenylTrfase"/>
</dbReference>
<organism evidence="4">
    <name type="scientific">Vecturithrix granuli</name>
    <dbReference type="NCBI Taxonomy" id="1499967"/>
    <lineage>
        <taxon>Bacteria</taxon>
        <taxon>Candidatus Moduliflexota</taxon>
        <taxon>Candidatus Vecturitrichia</taxon>
        <taxon>Candidatus Vecturitrichales</taxon>
        <taxon>Candidatus Vecturitrichaceae</taxon>
        <taxon>Candidatus Vecturithrix</taxon>
    </lineage>
</organism>
<keyword evidence="5" id="KW-1185">Reference proteome</keyword>
<dbReference type="PANTHER" id="PTHR40094:SF1">
    <property type="entry name" value="UBIQUITIN DOMAIN-CONTAINING PROTEIN"/>
    <property type="match status" value="1"/>
</dbReference>
<dbReference type="InterPro" id="IPR001599">
    <property type="entry name" value="Macroglobln_a2"/>
</dbReference>
<dbReference type="Pfam" id="PF01835">
    <property type="entry name" value="MG2"/>
    <property type="match status" value="1"/>
</dbReference>
<reference evidence="4" key="1">
    <citation type="journal article" date="2015" name="PeerJ">
        <title>First genomic representation of candidate bacterial phylum KSB3 points to enhanced environmental sensing as a trigger of wastewater bulking.</title>
        <authorList>
            <person name="Sekiguchi Y."/>
            <person name="Ohashi A."/>
            <person name="Parks D.H."/>
            <person name="Yamauchi T."/>
            <person name="Tyson G.W."/>
            <person name="Hugenholtz P."/>
        </authorList>
    </citation>
    <scope>NUCLEOTIDE SEQUENCE [LARGE SCALE GENOMIC DNA]</scope>
</reference>
<dbReference type="Proteomes" id="UP000030661">
    <property type="component" value="Unassembled WGS sequence"/>
</dbReference>
<evidence type="ECO:0000313" key="4">
    <source>
        <dbReference type="EMBL" id="GAK57091.1"/>
    </source>
</evidence>
<dbReference type="InterPro" id="IPR019734">
    <property type="entry name" value="TPR_rpt"/>
</dbReference>
<dbReference type="SUPFAM" id="SSF48452">
    <property type="entry name" value="TPR-like"/>
    <property type="match status" value="2"/>
</dbReference>
<evidence type="ECO:0000313" key="5">
    <source>
        <dbReference type="Proteomes" id="UP000030661"/>
    </source>
</evidence>
<accession>A0A081BXN6</accession>
<dbReference type="SMART" id="SM01360">
    <property type="entry name" value="A2M"/>
    <property type="match status" value="1"/>
</dbReference>
<dbReference type="eggNOG" id="COG1729">
    <property type="taxonomic scope" value="Bacteria"/>
</dbReference>